<feature type="compositionally biased region" description="Low complexity" evidence="2">
    <location>
        <begin position="80"/>
        <end position="90"/>
    </location>
</feature>
<evidence type="ECO:0000313" key="5">
    <source>
        <dbReference type="EMBL" id="MFI7441654.1"/>
    </source>
</evidence>
<accession>A0ABW8A4F7</accession>
<evidence type="ECO:0000313" key="6">
    <source>
        <dbReference type="Proteomes" id="UP001612928"/>
    </source>
</evidence>
<comment type="similarity">
    <text evidence="1">Belongs to the LytR/CpsA/Psr (LCP) family.</text>
</comment>
<feature type="compositionally biased region" description="Basic and acidic residues" evidence="2">
    <location>
        <begin position="1"/>
        <end position="11"/>
    </location>
</feature>
<dbReference type="Gene3D" id="3.40.630.190">
    <property type="entry name" value="LCP protein"/>
    <property type="match status" value="1"/>
</dbReference>
<dbReference type="EMBL" id="JBITMB010000004">
    <property type="protein sequence ID" value="MFI7441654.1"/>
    <property type="molecule type" value="Genomic_DNA"/>
</dbReference>
<keyword evidence="6" id="KW-1185">Reference proteome</keyword>
<feature type="domain" description="Cell envelope-related transcriptional attenuator" evidence="4">
    <location>
        <begin position="305"/>
        <end position="478"/>
    </location>
</feature>
<protein>
    <submittedName>
        <fullName evidence="5">LCP family protein</fullName>
    </submittedName>
</protein>
<keyword evidence="3" id="KW-1133">Transmembrane helix</keyword>
<feature type="compositionally biased region" description="Basic and acidic residues" evidence="2">
    <location>
        <begin position="70"/>
        <end position="79"/>
    </location>
</feature>
<comment type="caution">
    <text evidence="5">The sequence shown here is derived from an EMBL/GenBank/DDBJ whole genome shotgun (WGS) entry which is preliminary data.</text>
</comment>
<feature type="region of interest" description="Disordered" evidence="2">
    <location>
        <begin position="561"/>
        <end position="611"/>
    </location>
</feature>
<feature type="region of interest" description="Disordered" evidence="2">
    <location>
        <begin position="1"/>
        <end position="124"/>
    </location>
</feature>
<organism evidence="5 6">
    <name type="scientific">Nonomuraea indica</name>
    <dbReference type="NCBI Taxonomy" id="1581193"/>
    <lineage>
        <taxon>Bacteria</taxon>
        <taxon>Bacillati</taxon>
        <taxon>Actinomycetota</taxon>
        <taxon>Actinomycetes</taxon>
        <taxon>Streptosporangiales</taxon>
        <taxon>Streptosporangiaceae</taxon>
        <taxon>Nonomuraea</taxon>
    </lineage>
</organism>
<dbReference type="PANTHER" id="PTHR33392:SF6">
    <property type="entry name" value="POLYISOPRENYL-TEICHOIC ACID--PEPTIDOGLYCAN TEICHOIC ACID TRANSFERASE TAGU"/>
    <property type="match status" value="1"/>
</dbReference>
<dbReference type="RefSeq" id="WP_397021586.1">
    <property type="nucleotide sequence ID" value="NZ_JBITMB010000004.1"/>
</dbReference>
<evidence type="ECO:0000256" key="3">
    <source>
        <dbReference type="SAM" id="Phobius"/>
    </source>
</evidence>
<name>A0ABW8A4F7_9ACTN</name>
<evidence type="ECO:0000259" key="4">
    <source>
        <dbReference type="Pfam" id="PF03816"/>
    </source>
</evidence>
<feature type="transmembrane region" description="Helical" evidence="3">
    <location>
        <begin position="193"/>
        <end position="217"/>
    </location>
</feature>
<feature type="compositionally biased region" description="Low complexity" evidence="2">
    <location>
        <begin position="33"/>
        <end position="48"/>
    </location>
</feature>
<dbReference type="Pfam" id="PF03816">
    <property type="entry name" value="LytR_cpsA_psr"/>
    <property type="match status" value="1"/>
</dbReference>
<sequence length="611" mass="63817">MSKRDGVDNGGRKRRPARRPRPTSGGEPGSGARGSAAPGAPGPAEAGRTPSADQGGSGRARAKGQAGSGRRTEPGRPRPADAAPSGAAGASPGGGRKPAGDRPGTVPGDAAGKRPGRMATGAPRFARPLNAGSVLGWTALSAIVPGAAHLRAGHRRTGLGLLGAYAVLLVAALAFVLVRGLEGLTTFLGDGMMVTAVVLLAVGALCWFALLVTSYVALNPSRLDQQGQIVSGILVGVLCVAVMSPFALGANTVLTTRDTFDKIFPSVDTDSGVAPIKEEDPWNGRTRVNFLLLGGDAAGNRTGMRTDSMNVASVDIRTGNTVLFSLPRNLQHVHFPPSSPLRKQFPNGFMAELGQGGLLNEVWQYANDHPQIMGKKNQGPRALMDAIGHTLNLKIDYYALMNMYGFADLVDAIGGLRIRVERDIPWGGLYGTAGTIKAGTRVLSGEEALWYGRSRVGSDDFSRMGRQRCVIGAFAKQATPDKILLNFREIATATKRLAQTNIPRELVEPLAALALKVKGAKITSMQFVPPEFWPGSPDWLKIRRAAAKAIADSTRAPSQAVAAAASPTGSAAPSGVASPSASAARPTQTPKQTPTRNSQRSARSLEELCGF</sequence>
<feature type="transmembrane region" description="Helical" evidence="3">
    <location>
        <begin position="159"/>
        <end position="181"/>
    </location>
</feature>
<dbReference type="PANTHER" id="PTHR33392">
    <property type="entry name" value="POLYISOPRENYL-TEICHOIC ACID--PEPTIDOGLYCAN TEICHOIC ACID TRANSFERASE TAGU"/>
    <property type="match status" value="1"/>
</dbReference>
<evidence type="ECO:0000256" key="2">
    <source>
        <dbReference type="SAM" id="MobiDB-lite"/>
    </source>
</evidence>
<dbReference type="InterPro" id="IPR004474">
    <property type="entry name" value="LytR_CpsA_psr"/>
</dbReference>
<feature type="compositionally biased region" description="Low complexity" evidence="2">
    <location>
        <begin position="561"/>
        <end position="595"/>
    </location>
</feature>
<keyword evidence="3" id="KW-0472">Membrane</keyword>
<reference evidence="5 6" key="1">
    <citation type="submission" date="2024-10" db="EMBL/GenBank/DDBJ databases">
        <title>The Natural Products Discovery Center: Release of the First 8490 Sequenced Strains for Exploring Actinobacteria Biosynthetic Diversity.</title>
        <authorList>
            <person name="Kalkreuter E."/>
            <person name="Kautsar S.A."/>
            <person name="Yang D."/>
            <person name="Bader C.D."/>
            <person name="Teijaro C.N."/>
            <person name="Fluegel L."/>
            <person name="Davis C.M."/>
            <person name="Simpson J.R."/>
            <person name="Lauterbach L."/>
            <person name="Steele A.D."/>
            <person name="Gui C."/>
            <person name="Meng S."/>
            <person name="Li G."/>
            <person name="Viehrig K."/>
            <person name="Ye F."/>
            <person name="Su P."/>
            <person name="Kiefer A.F."/>
            <person name="Nichols A."/>
            <person name="Cepeda A.J."/>
            <person name="Yan W."/>
            <person name="Fan B."/>
            <person name="Jiang Y."/>
            <person name="Adhikari A."/>
            <person name="Zheng C.-J."/>
            <person name="Schuster L."/>
            <person name="Cowan T.M."/>
            <person name="Smanski M.J."/>
            <person name="Chevrette M.G."/>
            <person name="De Carvalho L.P.S."/>
            <person name="Shen B."/>
        </authorList>
    </citation>
    <scope>NUCLEOTIDE SEQUENCE [LARGE SCALE GENOMIC DNA]</scope>
    <source>
        <strain evidence="5 6">NPDC049503</strain>
    </source>
</reference>
<dbReference type="Proteomes" id="UP001612928">
    <property type="component" value="Unassembled WGS sequence"/>
</dbReference>
<keyword evidence="3" id="KW-0812">Transmembrane</keyword>
<evidence type="ECO:0000256" key="1">
    <source>
        <dbReference type="ARBA" id="ARBA00006068"/>
    </source>
</evidence>
<dbReference type="InterPro" id="IPR050922">
    <property type="entry name" value="LytR/CpsA/Psr_CW_biosynth"/>
</dbReference>
<gene>
    <name evidence="5" type="ORF">ACIBP5_16990</name>
</gene>
<dbReference type="NCBIfam" id="TIGR00350">
    <property type="entry name" value="lytR_cpsA_psr"/>
    <property type="match status" value="1"/>
</dbReference>
<feature type="transmembrane region" description="Helical" evidence="3">
    <location>
        <begin position="229"/>
        <end position="248"/>
    </location>
</feature>
<proteinExistence type="inferred from homology"/>
<feature type="compositionally biased region" description="Basic residues" evidence="2">
    <location>
        <begin position="12"/>
        <end position="21"/>
    </location>
</feature>